<evidence type="ECO:0000256" key="1">
    <source>
        <dbReference type="SAM" id="MobiDB-lite"/>
    </source>
</evidence>
<comment type="caution">
    <text evidence="2">The sequence shown here is derived from an EMBL/GenBank/DDBJ whole genome shotgun (WGS) entry which is preliminary data.</text>
</comment>
<protein>
    <submittedName>
        <fullName evidence="2">Uncharacterized protein</fullName>
    </submittedName>
</protein>
<accession>A0A4R6Y6K2</accession>
<evidence type="ECO:0000313" key="3">
    <source>
        <dbReference type="Proteomes" id="UP000294480"/>
    </source>
</evidence>
<dbReference type="EMBL" id="SNZE01000018">
    <property type="protein sequence ID" value="TDR30661.1"/>
    <property type="molecule type" value="Genomic_DNA"/>
</dbReference>
<feature type="region of interest" description="Disordered" evidence="1">
    <location>
        <begin position="1"/>
        <end position="21"/>
    </location>
</feature>
<proteinExistence type="predicted"/>
<dbReference type="Proteomes" id="UP000294480">
    <property type="component" value="Unassembled WGS sequence"/>
</dbReference>
<evidence type="ECO:0000313" key="2">
    <source>
        <dbReference type="EMBL" id="TDR30661.1"/>
    </source>
</evidence>
<sequence length="66" mass="7546">MQTWWSSLTPKEKKNKAKQVPANKSYLDQISTHHAVPSIAMAVRLTEVSGEQIQFGTWRAYSKVKK</sequence>
<dbReference type="AlphaFoldDB" id="A0A4R6Y6K2"/>
<name>A0A4R6Y6K2_9BURK</name>
<reference evidence="2 3" key="1">
    <citation type="submission" date="2019-03" db="EMBL/GenBank/DDBJ databases">
        <title>Genomic Encyclopedia of Type Strains, Phase IV (KMG-IV): sequencing the most valuable type-strain genomes for metagenomic binning, comparative biology and taxonomic classification.</title>
        <authorList>
            <person name="Goeker M."/>
        </authorList>
    </citation>
    <scope>NUCLEOTIDE SEQUENCE [LARGE SCALE GENOMIC DNA]</scope>
    <source>
        <strain evidence="2 3">DSM 102852</strain>
    </source>
</reference>
<keyword evidence="3" id="KW-1185">Reference proteome</keyword>
<gene>
    <name evidence="2" type="ORF">DFR44_1188</name>
</gene>
<organism evidence="2 3">
    <name type="scientific">Hydromonas duriensis</name>
    <dbReference type="NCBI Taxonomy" id="1527608"/>
    <lineage>
        <taxon>Bacteria</taxon>
        <taxon>Pseudomonadati</taxon>
        <taxon>Pseudomonadota</taxon>
        <taxon>Betaproteobacteria</taxon>
        <taxon>Burkholderiales</taxon>
        <taxon>Burkholderiaceae</taxon>
        <taxon>Hydromonas</taxon>
    </lineage>
</organism>
<dbReference type="RefSeq" id="WP_133620916.1">
    <property type="nucleotide sequence ID" value="NZ_SNZE01000018.1"/>
</dbReference>